<proteinExistence type="predicted"/>
<dbReference type="PROSITE" id="PS51194">
    <property type="entry name" value="HELICASE_CTER"/>
    <property type="match status" value="1"/>
</dbReference>
<evidence type="ECO:0000313" key="6">
    <source>
        <dbReference type="EMBL" id="MDQ0176408.1"/>
    </source>
</evidence>
<keyword evidence="7" id="KW-1185">Reference proteome</keyword>
<feature type="domain" description="Helicase ATP-binding" evidence="4">
    <location>
        <begin position="643"/>
        <end position="803"/>
    </location>
</feature>
<dbReference type="InterPro" id="IPR027417">
    <property type="entry name" value="P-loop_NTPase"/>
</dbReference>
<keyword evidence="6" id="KW-0547">Nucleotide-binding</keyword>
<feature type="domain" description="Helicase C-terminal" evidence="5">
    <location>
        <begin position="913"/>
        <end position="1070"/>
    </location>
</feature>
<accession>A0ABT9WSX9</accession>
<dbReference type="GO" id="GO:0004386">
    <property type="term" value="F:helicase activity"/>
    <property type="evidence" value="ECO:0007669"/>
    <property type="project" value="UniProtKB-KW"/>
</dbReference>
<dbReference type="InterPro" id="IPR014001">
    <property type="entry name" value="Helicase_ATP-bd"/>
</dbReference>
<dbReference type="Gene3D" id="3.40.50.10810">
    <property type="entry name" value="Tandem AAA-ATPase domain"/>
    <property type="match status" value="1"/>
</dbReference>
<keyword evidence="2" id="KW-0862">Zinc</keyword>
<dbReference type="InterPro" id="IPR013663">
    <property type="entry name" value="Helicase_SWF/SNF/SWI_bac"/>
</dbReference>
<reference evidence="6 7" key="1">
    <citation type="submission" date="2023-07" db="EMBL/GenBank/DDBJ databases">
        <title>Genomic Encyclopedia of Type Strains, Phase IV (KMG-IV): sequencing the most valuable type-strain genomes for metagenomic binning, comparative biology and taxonomic classification.</title>
        <authorList>
            <person name="Goeker M."/>
        </authorList>
    </citation>
    <scope>NUCLEOTIDE SEQUENCE [LARGE SCALE GENOMIC DNA]</scope>
    <source>
        <strain evidence="6 7">DSM 23837</strain>
    </source>
</reference>
<feature type="domain" description="SWIM-type" evidence="3">
    <location>
        <begin position="54"/>
        <end position="92"/>
    </location>
</feature>
<organism evidence="6 7">
    <name type="scientific">Bacillus chungangensis</name>
    <dbReference type="NCBI Taxonomy" id="587633"/>
    <lineage>
        <taxon>Bacteria</taxon>
        <taxon>Bacillati</taxon>
        <taxon>Bacillota</taxon>
        <taxon>Bacilli</taxon>
        <taxon>Bacillales</taxon>
        <taxon>Bacillaceae</taxon>
        <taxon>Bacillus</taxon>
    </lineage>
</organism>
<dbReference type="SUPFAM" id="SSF52540">
    <property type="entry name" value="P-loop containing nucleoside triphosphate hydrolases"/>
    <property type="match status" value="2"/>
</dbReference>
<keyword evidence="2" id="KW-0863">Zinc-finger</keyword>
<dbReference type="RefSeq" id="WP_307229540.1">
    <property type="nucleotide sequence ID" value="NZ_JAUSTT010000012.1"/>
</dbReference>
<dbReference type="Gene3D" id="3.40.50.300">
    <property type="entry name" value="P-loop containing nucleotide triphosphate hydrolases"/>
    <property type="match status" value="1"/>
</dbReference>
<dbReference type="InterPro" id="IPR001650">
    <property type="entry name" value="Helicase_C-like"/>
</dbReference>
<gene>
    <name evidence="6" type="ORF">J2S08_002252</name>
</gene>
<keyword evidence="1" id="KW-0378">Hydrolase</keyword>
<dbReference type="CDD" id="cd18012">
    <property type="entry name" value="DEXQc_arch_SWI2_SNF2"/>
    <property type="match status" value="1"/>
</dbReference>
<dbReference type="InterPro" id="IPR049730">
    <property type="entry name" value="SNF2/RAD54-like_C"/>
</dbReference>
<evidence type="ECO:0000256" key="1">
    <source>
        <dbReference type="ARBA" id="ARBA00022801"/>
    </source>
</evidence>
<sequence>MSKRALSKSIIKSLYPSSIYRRGLSYFNDGRVTNLMYHTDTLSWKANVEGSETYSVTIREEKEGVFHTYCSCPAHQHYQECKHVVAVLLEINDQQQGAKTSKTPADFIRNWQYNIANDFIDTFAAYQNLAIDAKQHNAKNPMKVEYICKKLVLHHQGKEEALLTIEMKVGVERTYVVRNLPQFLEKVKKMTSHEFTKKFTYDPTEHYFLKEDEEAIAFLQEIANNAEIYYRTHAYGWQSYTNEREIIIPPLVAEPLLEKLNTRCFTYIHDDVSYKEVAFNDEELPFSFQLSKNNAEEFQIHLYELPEITYFPEYGWLFYDGVFYKPKDEQKPFVEGLISFQEVASERFLPIAKNQIEPFLSQVLPGLKKIGKVEIAENVSDQIMQPPLQAKLFIDQQEERLEVKVEYHYGDVMINPFNYEPPPLLSEQTILLRDAEKERQLMAAIESSPLKFNGKQLYLEADEAKLYDFLFHSLPAIEVHADIYMTNIVRTYLTSEQHEPITSVDVNSHNGLLEINFDIAGIEKSEIEEILKSVVEKKKYYRLQNGAFISLEKEAYQTLDTFISEFALAPKELANDQVRLPVYRGLQLEEIIGKGDKYTTKFGKAYRHLLQHLKHPDEMEFTFPDNVQASLREYQKTGFQWFKALSYYQLGGILADDMGLGKTLQSIAYLASEKEKTEEPFLIVAPASLVYNWESEFQKFAPSLKVRVVIGSPKERAALLQSNEMPDVWITSYPTLRQDIDMYEAFTFDTMIMDEAQAIKNHLTKTAGAVRRVRAQKRFALSGTPIENSLDELWAIFQTVLPGFFPNQQAFKKLSHEKIAKMIRPFILRRVKKDVLKELPDKIETKHLSELTRPQKELYLAYLEKIQQETVLSLQNEDFSRNRMKILAGLTRLRQLCCHPSLFVENYTGESGKLNQLMEITQNALENGKRLLIFSQFSSMLKIIRTTLEKEGISFFYLDGQTNSKERVEMSSCFNQGEKDVFLISLKAGGTGLNLTGADTVILYDLWWNPAVEEQAAGRAHRIGQKNVVQVIRLIAQGTIEEKIYALQQKKRALIEKVIQPGETMLTSLSEKEIREILDIS</sequence>
<protein>
    <submittedName>
        <fullName evidence="6">SNF2 family DNA or RNA helicase</fullName>
    </submittedName>
</protein>
<name>A0ABT9WSX9_9BACI</name>
<keyword evidence="6" id="KW-0067">ATP-binding</keyword>
<dbReference type="InterPro" id="IPR000330">
    <property type="entry name" value="SNF2_N"/>
</dbReference>
<evidence type="ECO:0000259" key="5">
    <source>
        <dbReference type="PROSITE" id="PS51194"/>
    </source>
</evidence>
<dbReference type="Pfam" id="PF00271">
    <property type="entry name" value="Helicase_C"/>
    <property type="match status" value="1"/>
</dbReference>
<dbReference type="PANTHER" id="PTHR10799">
    <property type="entry name" value="SNF2/RAD54 HELICASE FAMILY"/>
    <property type="match status" value="1"/>
</dbReference>
<dbReference type="PROSITE" id="PS51192">
    <property type="entry name" value="HELICASE_ATP_BIND_1"/>
    <property type="match status" value="1"/>
</dbReference>
<dbReference type="PROSITE" id="PS50966">
    <property type="entry name" value="ZF_SWIM"/>
    <property type="match status" value="1"/>
</dbReference>
<dbReference type="EMBL" id="JAUSTT010000012">
    <property type="protein sequence ID" value="MDQ0176408.1"/>
    <property type="molecule type" value="Genomic_DNA"/>
</dbReference>
<dbReference type="Proteomes" id="UP001223586">
    <property type="component" value="Unassembled WGS sequence"/>
</dbReference>
<dbReference type="SMART" id="SM00487">
    <property type="entry name" value="DEXDc"/>
    <property type="match status" value="1"/>
</dbReference>
<evidence type="ECO:0000259" key="4">
    <source>
        <dbReference type="PROSITE" id="PS51192"/>
    </source>
</evidence>
<keyword evidence="6" id="KW-0347">Helicase</keyword>
<dbReference type="SMART" id="SM00490">
    <property type="entry name" value="HELICc"/>
    <property type="match status" value="1"/>
</dbReference>
<evidence type="ECO:0000259" key="3">
    <source>
        <dbReference type="PROSITE" id="PS50966"/>
    </source>
</evidence>
<evidence type="ECO:0000313" key="7">
    <source>
        <dbReference type="Proteomes" id="UP001223586"/>
    </source>
</evidence>
<comment type="caution">
    <text evidence="6">The sequence shown here is derived from an EMBL/GenBank/DDBJ whole genome shotgun (WGS) entry which is preliminary data.</text>
</comment>
<dbReference type="InterPro" id="IPR038718">
    <property type="entry name" value="SNF2-like_sf"/>
</dbReference>
<evidence type="ECO:0000256" key="2">
    <source>
        <dbReference type="PROSITE-ProRule" id="PRU00325"/>
    </source>
</evidence>
<dbReference type="Pfam" id="PF08455">
    <property type="entry name" value="SNF2_assoc"/>
    <property type="match status" value="1"/>
</dbReference>
<keyword evidence="2" id="KW-0479">Metal-binding</keyword>
<dbReference type="Pfam" id="PF00176">
    <property type="entry name" value="SNF2-rel_dom"/>
    <property type="match status" value="1"/>
</dbReference>
<dbReference type="InterPro" id="IPR007527">
    <property type="entry name" value="Znf_SWIM"/>
</dbReference>
<dbReference type="CDD" id="cd18793">
    <property type="entry name" value="SF2_C_SNF"/>
    <property type="match status" value="1"/>
</dbReference>
<dbReference type="Pfam" id="PF04434">
    <property type="entry name" value="SWIM"/>
    <property type="match status" value="1"/>
</dbReference>